<feature type="region of interest" description="Disordered" evidence="1">
    <location>
        <begin position="1139"/>
        <end position="1168"/>
    </location>
</feature>
<sequence length="1903" mass="212365">MRELQSVGEEAAALPRAGVQLSEVVRVLLKTNQHGQTSEAEIKTLIHQANVRREVAVNLILDMKRLGHPSFIGADEDAVRARAAALPEDGVPPEVLRVVTLLDGSEKINDKLLPQKAATPVDGRSDAVEAGRIFAAPRPRGVVAEGEQALDLNQTQIAAMRRLQDELTSDAEKALRSLEVRTGNQLVDQFQPLYFAVAFCFCFKFGTARPDVKNEVKGEARDSRRAPGAPQVDIHAWAAAMQRRVESQFRRGWNFGYSIWNYIFRTAVNLQKNVYMYSIPDESNPERRRPMTGKEVLKGASDLLRALDSKYADVSGELKAVKGDLAKTTRRIPGTQEVRTTMRLQTHANRVCYGLSVFLTFSPSERDTALMLRLARVRQSDPSLQSDRDRSFQSWSSPKLDEEFCRLSPEALLEELPDYDGLRNCAASDSPCADAFGSDATAGSLHGHFQVFVQCFHQHTPLSQLMKLEEEGGVRRLFQKYASYSAHARRSVYCRPDLWQEGLRETVEADWPEYKDSSLMLSRPAYQTDASMSPADWKARFLEVDVEELQQRKQHHVHLPGPDGQRQPLAHCQDARDPSKCKSGFPRDKALVDGTVLACPGLGQKFELPVKGKRSLLGVCWGPVNEPNLNGNHPAFLAALRCNGDLQLPYRFPITTETHSDSLCEENCAGRQAIRLLIREAQLTQAAQAGNACDYMNKRLAIARAEIQEWQRGQRDLAADLEDKPVGYLAARSNKRLITDIYSRGVCRGAVECCNLIVNSGKNDPTSAETIKTAPVTDISLSFGLRLMEAAETGEPWPVEPRRQQPDKRDFGLRQTVSRPAFWTFYGSRGKDPRVFELSAFEFARHFQCAVARHPRKVADLGCEGEEEEEEGDEGRNCGAEFHAYLTDEGQKIFARLRRAALLPGTHYRVKDLGGEDWVALSDGALGQTFRHDWVAVLRRRPNVPVVQGALGSRCDEDTAKKVLLLFFPWTNDPSEATSRVPYLSSFKAPGVKTWRHALRFRLLRDGFPTEEVKQFAQNFCFVYGLRQAGGVARRMFGSSENSDNEFEDEPMELEEEDLLAAQATRIKGAAQPGEAGGEEEEDAEAETPEDATAKAQRIARTEQMFQLSKEVWGGAAASGEGDPSFAQHYADMAAKQAVEDHDELEEAAKASREKASKGGANAKEGPGVSAVRPLVTKAGLLGWLEAKRPNLNAKQQEILALVVERVLIECGLLAPEESSRQSGEPLVWLLHGPPGAGKSHVLKYLRELFEEQLGYVQGIDYEVAAFQAVNAADIKGKTIHNVCGLSADWKAVDRAVSKEVAKRMGLWRWLIIDEVSMVNARLLAQVDQRLRSAVPDVAAWKLDPSANSSPPDDLTAPDPLADYGRELFWGGAVQGVTELEERERCKDGWWNAVVDELRAGHLSERNWKYLHGLPVEGCALSDEERASRRRVVAGHIDPRLQEAKFKQAPVIVANNDAKFQINKDRARRYSKESGAPLRWAAAADRPGLALLQTQACDKAARVRWLQYHDRDTGNLCGTLPLAVGMKVALTEHLDRSEDKLLLRGATGFVHSWRWPPGARQPTHVYVKFQGAEWQLEGAPEPGLYPVTRQTKVWFLDGGRPKPVLRISRTQIPLVPAYAVTAHGSQGKTLPAAMADFNVDRWTDITFGTVAGSRVRSREDILILRPFPLWLFQRGAPEGPELLLKTLRGEKIDWVNYREARAPRAPCQQCKVVKPFDYFADAQWDKARANLPATCLTCIHKDGGACKRKLPSNVERLRCIGCGFEKVEHAFPRAQLRQPRAEERRNCIACLKNVSELTCSQCAEVKPLKEFHLSALTLPWAAACQSCQDAVRGKARRLRAGWEKCRGCAAFLPTSSAVYINQRCPNRAADRKRGERTCLRCKRKWSENSAEEQIRKRFCPKCR</sequence>
<evidence type="ECO:0000313" key="2">
    <source>
        <dbReference type="EMBL" id="CAJ1385580.1"/>
    </source>
</evidence>
<dbReference type="PANTHER" id="PTHR47642:SF5">
    <property type="entry name" value="ATP-DEPENDENT DNA HELICASE"/>
    <property type="match status" value="1"/>
</dbReference>
<evidence type="ECO:0000313" key="3">
    <source>
        <dbReference type="Proteomes" id="UP001178507"/>
    </source>
</evidence>
<feature type="compositionally biased region" description="Basic and acidic residues" evidence="1">
    <location>
        <begin position="1147"/>
        <end position="1157"/>
    </location>
</feature>
<dbReference type="Pfam" id="PF13604">
    <property type="entry name" value="AAA_30"/>
    <property type="match status" value="1"/>
</dbReference>
<organism evidence="2 3">
    <name type="scientific">Effrenium voratum</name>
    <dbReference type="NCBI Taxonomy" id="2562239"/>
    <lineage>
        <taxon>Eukaryota</taxon>
        <taxon>Sar</taxon>
        <taxon>Alveolata</taxon>
        <taxon>Dinophyceae</taxon>
        <taxon>Suessiales</taxon>
        <taxon>Symbiodiniaceae</taxon>
        <taxon>Effrenium</taxon>
    </lineage>
</organism>
<gene>
    <name evidence="2" type="ORF">EVOR1521_LOCUS12157</name>
</gene>
<proteinExistence type="predicted"/>
<feature type="region of interest" description="Disordered" evidence="1">
    <location>
        <begin position="1069"/>
        <end position="1092"/>
    </location>
</feature>
<dbReference type="InterPro" id="IPR027417">
    <property type="entry name" value="P-loop_NTPase"/>
</dbReference>
<accession>A0AA36IDE3</accession>
<dbReference type="EMBL" id="CAUJNA010001256">
    <property type="protein sequence ID" value="CAJ1385580.1"/>
    <property type="molecule type" value="Genomic_DNA"/>
</dbReference>
<dbReference type="SUPFAM" id="SSF52540">
    <property type="entry name" value="P-loop containing nucleoside triphosphate hydrolases"/>
    <property type="match status" value="2"/>
</dbReference>
<keyword evidence="3" id="KW-1185">Reference proteome</keyword>
<name>A0AA36IDE3_9DINO</name>
<evidence type="ECO:0008006" key="4">
    <source>
        <dbReference type="Google" id="ProtNLM"/>
    </source>
</evidence>
<dbReference type="Gene3D" id="3.40.50.300">
    <property type="entry name" value="P-loop containing nucleotide triphosphate hydrolases"/>
    <property type="match status" value="1"/>
</dbReference>
<protein>
    <recommendedName>
        <fullName evidence="4">ATP-dependent DNA helicase</fullName>
    </recommendedName>
</protein>
<dbReference type="PANTHER" id="PTHR47642">
    <property type="entry name" value="ATP-DEPENDENT DNA HELICASE"/>
    <property type="match status" value="1"/>
</dbReference>
<comment type="caution">
    <text evidence="2">The sequence shown here is derived from an EMBL/GenBank/DDBJ whole genome shotgun (WGS) entry which is preliminary data.</text>
</comment>
<evidence type="ECO:0000256" key="1">
    <source>
        <dbReference type="SAM" id="MobiDB-lite"/>
    </source>
</evidence>
<feature type="compositionally biased region" description="Acidic residues" evidence="1">
    <location>
        <begin position="1077"/>
        <end position="1090"/>
    </location>
</feature>
<reference evidence="2" key="1">
    <citation type="submission" date="2023-08" db="EMBL/GenBank/DDBJ databases">
        <authorList>
            <person name="Chen Y."/>
            <person name="Shah S."/>
            <person name="Dougan E. K."/>
            <person name="Thang M."/>
            <person name="Chan C."/>
        </authorList>
    </citation>
    <scope>NUCLEOTIDE SEQUENCE</scope>
</reference>
<dbReference type="InterPro" id="IPR051055">
    <property type="entry name" value="PIF1_helicase"/>
</dbReference>
<dbReference type="Proteomes" id="UP001178507">
    <property type="component" value="Unassembled WGS sequence"/>
</dbReference>